<evidence type="ECO:0000256" key="6">
    <source>
        <dbReference type="ARBA" id="ARBA00022833"/>
    </source>
</evidence>
<dbReference type="FunFam" id="3.30.160.60:FF:000835">
    <property type="entry name" value="Zinc finger and BTB domain-containing protein 49"/>
    <property type="match status" value="1"/>
</dbReference>
<feature type="domain" description="C2H2-type" evidence="14">
    <location>
        <begin position="413"/>
        <end position="440"/>
    </location>
</feature>
<feature type="domain" description="C2H2-type" evidence="14">
    <location>
        <begin position="469"/>
        <end position="496"/>
    </location>
</feature>
<dbReference type="Pfam" id="PF13912">
    <property type="entry name" value="zf-C2H2_6"/>
    <property type="match status" value="2"/>
</dbReference>
<comment type="subcellular location">
    <subcellularLocation>
        <location evidence="1">Nucleus</location>
    </subcellularLocation>
</comment>
<evidence type="ECO:0000256" key="8">
    <source>
        <dbReference type="ARBA" id="ARBA00023125"/>
    </source>
</evidence>
<evidence type="ECO:0000256" key="9">
    <source>
        <dbReference type="ARBA" id="ARBA00023163"/>
    </source>
</evidence>
<dbReference type="SMART" id="SM00355">
    <property type="entry name" value="ZnF_C2H2"/>
    <property type="match status" value="7"/>
</dbReference>
<evidence type="ECO:0008006" key="17">
    <source>
        <dbReference type="Google" id="ProtNLM"/>
    </source>
</evidence>
<dbReference type="InterPro" id="IPR000210">
    <property type="entry name" value="BTB/POZ_dom"/>
</dbReference>
<evidence type="ECO:0000256" key="3">
    <source>
        <dbReference type="ARBA" id="ARBA00022723"/>
    </source>
</evidence>
<dbReference type="FunFam" id="3.30.160.60:FF:001818">
    <property type="entry name" value="GDNF-inducible zinc finger protein 1 isoform X1"/>
    <property type="match status" value="1"/>
</dbReference>
<gene>
    <name evidence="15" type="ORF">NDU88_001732</name>
</gene>
<dbReference type="PROSITE" id="PS50097">
    <property type="entry name" value="BTB"/>
    <property type="match status" value="1"/>
</dbReference>
<accession>A0AAV7WMW4</accession>
<dbReference type="Gene3D" id="3.30.710.10">
    <property type="entry name" value="Potassium Channel Kv1.1, Chain A"/>
    <property type="match status" value="1"/>
</dbReference>
<dbReference type="Pfam" id="PF00651">
    <property type="entry name" value="BTB"/>
    <property type="match status" value="1"/>
</dbReference>
<evidence type="ECO:0000256" key="1">
    <source>
        <dbReference type="ARBA" id="ARBA00004123"/>
    </source>
</evidence>
<protein>
    <recommendedName>
        <fullName evidence="17">Zinc finger and BTB domain-containing protein 49</fullName>
    </recommendedName>
</protein>
<dbReference type="SUPFAM" id="SSF54695">
    <property type="entry name" value="POZ domain"/>
    <property type="match status" value="1"/>
</dbReference>
<dbReference type="InterPro" id="IPR036236">
    <property type="entry name" value="Znf_C2H2_sf"/>
</dbReference>
<organism evidence="15 16">
    <name type="scientific">Pleurodeles waltl</name>
    <name type="common">Iberian ribbed newt</name>
    <dbReference type="NCBI Taxonomy" id="8319"/>
    <lineage>
        <taxon>Eukaryota</taxon>
        <taxon>Metazoa</taxon>
        <taxon>Chordata</taxon>
        <taxon>Craniata</taxon>
        <taxon>Vertebrata</taxon>
        <taxon>Euteleostomi</taxon>
        <taxon>Amphibia</taxon>
        <taxon>Batrachia</taxon>
        <taxon>Caudata</taxon>
        <taxon>Salamandroidea</taxon>
        <taxon>Salamandridae</taxon>
        <taxon>Pleurodelinae</taxon>
        <taxon>Pleurodeles</taxon>
    </lineage>
</organism>
<feature type="domain" description="C2H2-type" evidence="14">
    <location>
        <begin position="581"/>
        <end position="608"/>
    </location>
</feature>
<dbReference type="AlphaFoldDB" id="A0AAV7WMW4"/>
<dbReference type="SUPFAM" id="SSF57667">
    <property type="entry name" value="beta-beta-alpha zinc fingers"/>
    <property type="match status" value="4"/>
</dbReference>
<dbReference type="InterPro" id="IPR011333">
    <property type="entry name" value="SKP1/BTB/POZ_sf"/>
</dbReference>
<feature type="compositionally biased region" description="Polar residues" evidence="12">
    <location>
        <begin position="211"/>
        <end position="221"/>
    </location>
</feature>
<dbReference type="FunFam" id="3.30.160.60:FF:002343">
    <property type="entry name" value="Zinc finger protein 33A"/>
    <property type="match status" value="1"/>
</dbReference>
<evidence type="ECO:0000256" key="4">
    <source>
        <dbReference type="ARBA" id="ARBA00022737"/>
    </source>
</evidence>
<dbReference type="PANTHER" id="PTHR24394:SF50">
    <property type="entry name" value="ZINC FINGER AND BTB DOMAIN CONTAINING 49"/>
    <property type="match status" value="1"/>
</dbReference>
<dbReference type="GO" id="GO:0000981">
    <property type="term" value="F:DNA-binding transcription factor activity, RNA polymerase II-specific"/>
    <property type="evidence" value="ECO:0007669"/>
    <property type="project" value="TreeGrafter"/>
</dbReference>
<dbReference type="PROSITE" id="PS00028">
    <property type="entry name" value="ZINC_FINGER_C2H2_1"/>
    <property type="match status" value="7"/>
</dbReference>
<dbReference type="GO" id="GO:0003677">
    <property type="term" value="F:DNA binding"/>
    <property type="evidence" value="ECO:0007669"/>
    <property type="project" value="UniProtKB-KW"/>
</dbReference>
<evidence type="ECO:0000256" key="11">
    <source>
        <dbReference type="PROSITE-ProRule" id="PRU00042"/>
    </source>
</evidence>
<proteinExistence type="inferred from homology"/>
<dbReference type="FunFam" id="3.30.160.60:FF:001099">
    <property type="entry name" value="zinc finger and BTB domain-containing protein 49"/>
    <property type="match status" value="1"/>
</dbReference>
<feature type="compositionally biased region" description="Basic and acidic residues" evidence="12">
    <location>
        <begin position="242"/>
        <end position="252"/>
    </location>
</feature>
<feature type="domain" description="C2H2-type" evidence="14">
    <location>
        <begin position="553"/>
        <end position="580"/>
    </location>
</feature>
<dbReference type="PANTHER" id="PTHR24394">
    <property type="entry name" value="ZINC FINGER PROTEIN"/>
    <property type="match status" value="1"/>
</dbReference>
<dbReference type="CDD" id="cd18233">
    <property type="entry name" value="BTB_POZ_ZBTB49"/>
    <property type="match status" value="1"/>
</dbReference>
<keyword evidence="5 11" id="KW-0863">Zinc-finger</keyword>
<evidence type="ECO:0000313" key="15">
    <source>
        <dbReference type="EMBL" id="KAJ1214105.1"/>
    </source>
</evidence>
<evidence type="ECO:0000259" key="14">
    <source>
        <dbReference type="PROSITE" id="PS50157"/>
    </source>
</evidence>
<dbReference type="Proteomes" id="UP001066276">
    <property type="component" value="Chromosome 1_1"/>
</dbReference>
<dbReference type="GO" id="GO:0008270">
    <property type="term" value="F:zinc ion binding"/>
    <property type="evidence" value="ECO:0007669"/>
    <property type="project" value="UniProtKB-KW"/>
</dbReference>
<feature type="region of interest" description="Disordered" evidence="12">
    <location>
        <begin position="187"/>
        <end position="221"/>
    </location>
</feature>
<dbReference type="FunFam" id="3.30.160.60:FF:000166">
    <property type="entry name" value="Zinc finger and BTB domain-containing 49"/>
    <property type="match status" value="1"/>
</dbReference>
<dbReference type="PROSITE" id="PS50157">
    <property type="entry name" value="ZINC_FINGER_C2H2_2"/>
    <property type="match status" value="7"/>
</dbReference>
<dbReference type="Gene3D" id="3.30.160.60">
    <property type="entry name" value="Classic Zinc Finger"/>
    <property type="match status" value="7"/>
</dbReference>
<keyword evidence="3" id="KW-0479">Metal-binding</keyword>
<evidence type="ECO:0000313" key="16">
    <source>
        <dbReference type="Proteomes" id="UP001066276"/>
    </source>
</evidence>
<reference evidence="15" key="1">
    <citation type="journal article" date="2022" name="bioRxiv">
        <title>Sequencing and chromosome-scale assembly of the giantPleurodeles waltlgenome.</title>
        <authorList>
            <person name="Brown T."/>
            <person name="Elewa A."/>
            <person name="Iarovenko S."/>
            <person name="Subramanian E."/>
            <person name="Araus A.J."/>
            <person name="Petzold A."/>
            <person name="Susuki M."/>
            <person name="Suzuki K.-i.T."/>
            <person name="Hayashi T."/>
            <person name="Toyoda A."/>
            <person name="Oliveira C."/>
            <person name="Osipova E."/>
            <person name="Leigh N.D."/>
            <person name="Simon A."/>
            <person name="Yun M.H."/>
        </authorList>
    </citation>
    <scope>NUCLEOTIDE SEQUENCE</scope>
    <source>
        <strain evidence="15">20211129_DDA</strain>
        <tissue evidence="15">Liver</tissue>
    </source>
</reference>
<feature type="domain" description="C2H2-type" evidence="14">
    <location>
        <begin position="525"/>
        <end position="552"/>
    </location>
</feature>
<dbReference type="InterPro" id="IPR013087">
    <property type="entry name" value="Znf_C2H2_type"/>
</dbReference>
<feature type="domain" description="C2H2-type" evidence="14">
    <location>
        <begin position="441"/>
        <end position="468"/>
    </location>
</feature>
<keyword evidence="7" id="KW-0805">Transcription regulation</keyword>
<keyword evidence="10" id="KW-0539">Nucleus</keyword>
<evidence type="ECO:0000256" key="2">
    <source>
        <dbReference type="ARBA" id="ARBA00006991"/>
    </source>
</evidence>
<feature type="compositionally biased region" description="Polar residues" evidence="12">
    <location>
        <begin position="189"/>
        <end position="200"/>
    </location>
</feature>
<dbReference type="FunFam" id="3.30.160.60:FF:000267">
    <property type="entry name" value="Zinc finger and BTB domain-containing 49"/>
    <property type="match status" value="1"/>
</dbReference>
<evidence type="ECO:0000256" key="7">
    <source>
        <dbReference type="ARBA" id="ARBA00023015"/>
    </source>
</evidence>
<keyword evidence="9" id="KW-0804">Transcription</keyword>
<name>A0AAV7WMW4_PLEWA</name>
<feature type="domain" description="BTB" evidence="13">
    <location>
        <begin position="47"/>
        <end position="113"/>
    </location>
</feature>
<dbReference type="EMBL" id="JANPWB010000001">
    <property type="protein sequence ID" value="KAJ1214105.1"/>
    <property type="molecule type" value="Genomic_DNA"/>
</dbReference>
<feature type="domain" description="C2H2-type" evidence="14">
    <location>
        <begin position="497"/>
        <end position="524"/>
    </location>
</feature>
<keyword evidence="16" id="KW-1185">Reference proteome</keyword>
<sequence>MHIDSGSGVEVKLGNPQICIVRMDSVASHSLHLLQQLHEQRIQGLLCDCMLVVKGVCFKAHKNVLAAFSQYFRCLFQNSPSQKNDVFNLDIKNVGGIGQILDFMYTSHLDLNQDNVHALLDIAQCLQVQIVLTMCHSFLNPSTSVESCSTSTHGAFPHLGSSPIASDSILDGTTHSLKPAAIQAEAVSSKVSVNQQSEGTQGDKPHDSSGIAHNQTSGRMESTVLTSHHYKLRNFFSKQKKLNHDAKQESKAGEQVPLSERAEPDLADNHAWTVTGSQRISESTEALPATRFGESSNLYAAGNNSGSVYLQSNRMMCLKKSVHLKKFNFLRSQKATDLLPFESEANDRSMIVEHHTGDNGPMPDNSAISGKEKEIAGHPCALDNHKQLVEKETCQRMSALEKHPPTTQLQKTFPCDLCGKNFKHPSNLELHKRSHTGEKPFECVICGKRFSQAGNLQTHLRRHSGDKPYICEICGKRFAASGDVQRHIVIHTGEKPHLCDTCGRGFSNFSNLTEHKKTHTTDKVFVCDECGKSFNMHQKLLKHGIRHKGERPYSCSSCGKRFGGSGDLRRHIRTHTGERPYTCDTCNKCFSRSAVLRRHQRTHFKNNGSYSPVELEEFSQVMGNSDQERSQNGDSFTHDVSVTLLPVSGKMPEDSRIEFDRNPTESTSKIQSMIVHHNISEAEKLTFKSNKVTKPSIQQMPPPQPYVYEEVEVQSSDEPYQSDSMSIVRSTMAIINCNEL</sequence>
<dbReference type="SMART" id="SM00225">
    <property type="entry name" value="BTB"/>
    <property type="match status" value="1"/>
</dbReference>
<comment type="caution">
    <text evidence="15">The sequence shown here is derived from an EMBL/GenBank/DDBJ whole genome shotgun (WGS) entry which is preliminary data.</text>
</comment>
<evidence type="ECO:0000256" key="12">
    <source>
        <dbReference type="SAM" id="MobiDB-lite"/>
    </source>
</evidence>
<keyword evidence="6" id="KW-0862">Zinc</keyword>
<evidence type="ECO:0000256" key="5">
    <source>
        <dbReference type="ARBA" id="ARBA00022771"/>
    </source>
</evidence>
<dbReference type="Pfam" id="PF00096">
    <property type="entry name" value="zf-C2H2"/>
    <property type="match status" value="5"/>
</dbReference>
<keyword evidence="4" id="KW-0677">Repeat</keyword>
<comment type="similarity">
    <text evidence="2">Belongs to the krueppel C2H2-type zinc-finger protein family.</text>
</comment>
<keyword evidence="8" id="KW-0238">DNA-binding</keyword>
<evidence type="ECO:0000256" key="10">
    <source>
        <dbReference type="ARBA" id="ARBA00023242"/>
    </source>
</evidence>
<dbReference type="GO" id="GO:0005634">
    <property type="term" value="C:nucleus"/>
    <property type="evidence" value="ECO:0007669"/>
    <property type="project" value="UniProtKB-SubCell"/>
</dbReference>
<feature type="region of interest" description="Disordered" evidence="12">
    <location>
        <begin position="241"/>
        <end position="268"/>
    </location>
</feature>
<evidence type="ECO:0000259" key="13">
    <source>
        <dbReference type="PROSITE" id="PS50097"/>
    </source>
</evidence>